<keyword evidence="3" id="KW-1185">Reference proteome</keyword>
<comment type="caution">
    <text evidence="2">The sequence shown here is derived from an EMBL/GenBank/DDBJ whole genome shotgun (WGS) entry which is preliminary data.</text>
</comment>
<name>A0AAD6ZF73_9AGAR</name>
<evidence type="ECO:0000313" key="2">
    <source>
        <dbReference type="EMBL" id="KAJ7320738.1"/>
    </source>
</evidence>
<sequence>MSFDTHSMVCLSILQFMQNFFSLQLLLMLEFSLHGHHLFALTVILSQIETDWLFQAIAVVITVWTMGHCFFGITFVRMAV</sequence>
<keyword evidence="1" id="KW-0472">Membrane</keyword>
<dbReference type="Proteomes" id="UP001218218">
    <property type="component" value="Unassembled WGS sequence"/>
</dbReference>
<evidence type="ECO:0000313" key="3">
    <source>
        <dbReference type="Proteomes" id="UP001218218"/>
    </source>
</evidence>
<reference evidence="2" key="1">
    <citation type="submission" date="2023-03" db="EMBL/GenBank/DDBJ databases">
        <title>Massive genome expansion in bonnet fungi (Mycena s.s.) driven by repeated elements and novel gene families across ecological guilds.</title>
        <authorList>
            <consortium name="Lawrence Berkeley National Laboratory"/>
            <person name="Harder C.B."/>
            <person name="Miyauchi S."/>
            <person name="Viragh M."/>
            <person name="Kuo A."/>
            <person name="Thoen E."/>
            <person name="Andreopoulos B."/>
            <person name="Lu D."/>
            <person name="Skrede I."/>
            <person name="Drula E."/>
            <person name="Henrissat B."/>
            <person name="Morin E."/>
            <person name="Kohler A."/>
            <person name="Barry K."/>
            <person name="LaButti K."/>
            <person name="Morin E."/>
            <person name="Salamov A."/>
            <person name="Lipzen A."/>
            <person name="Mereny Z."/>
            <person name="Hegedus B."/>
            <person name="Baldrian P."/>
            <person name="Stursova M."/>
            <person name="Weitz H."/>
            <person name="Taylor A."/>
            <person name="Grigoriev I.V."/>
            <person name="Nagy L.G."/>
            <person name="Martin F."/>
            <person name="Kauserud H."/>
        </authorList>
    </citation>
    <scope>NUCLEOTIDE SEQUENCE</scope>
    <source>
        <strain evidence="2">CBHHK002</strain>
    </source>
</reference>
<evidence type="ECO:0000256" key="1">
    <source>
        <dbReference type="SAM" id="Phobius"/>
    </source>
</evidence>
<organism evidence="2 3">
    <name type="scientific">Mycena albidolilacea</name>
    <dbReference type="NCBI Taxonomy" id="1033008"/>
    <lineage>
        <taxon>Eukaryota</taxon>
        <taxon>Fungi</taxon>
        <taxon>Dikarya</taxon>
        <taxon>Basidiomycota</taxon>
        <taxon>Agaricomycotina</taxon>
        <taxon>Agaricomycetes</taxon>
        <taxon>Agaricomycetidae</taxon>
        <taxon>Agaricales</taxon>
        <taxon>Marasmiineae</taxon>
        <taxon>Mycenaceae</taxon>
        <taxon>Mycena</taxon>
    </lineage>
</organism>
<dbReference type="EMBL" id="JARIHO010000053">
    <property type="protein sequence ID" value="KAJ7320738.1"/>
    <property type="molecule type" value="Genomic_DNA"/>
</dbReference>
<keyword evidence="1" id="KW-1133">Transmembrane helix</keyword>
<keyword evidence="1" id="KW-0812">Transmembrane</keyword>
<proteinExistence type="predicted"/>
<gene>
    <name evidence="2" type="ORF">DFH08DRAFT_970467</name>
</gene>
<protein>
    <submittedName>
        <fullName evidence="2">Uncharacterized protein</fullName>
    </submittedName>
</protein>
<feature type="transmembrane region" description="Helical" evidence="1">
    <location>
        <begin position="52"/>
        <end position="76"/>
    </location>
</feature>
<accession>A0AAD6ZF73</accession>
<dbReference type="AlphaFoldDB" id="A0AAD6ZF73"/>